<feature type="transmembrane region" description="Helical" evidence="7">
    <location>
        <begin position="322"/>
        <end position="342"/>
    </location>
</feature>
<sequence>MIAQYALMWYLTDVTKSPALLALYSIIGFVPGIIAAPLVGPLVDRINKKILLIVGDWIVAIAAIVLAISGNGGALPFGLLGIAVFIRSLAGAIQDPTTQSIIPTLVPEHIVPKVGGLNGAFSSASMVITPAIAAFLYNVMPISQIMLVDVVGAIIGTIAVLLTKIQSFDHIVKESAYLSELTEGFGLVKNHKGIFHFLIIKTLVLMFSMPAFSLYPLITTSYFHGSISDASIVEVFWSIGSLLGGILIGILGTTKKRLTTGVIWYMISAIGFVSMGFLPDTHLGLLLFIGLQLPAGIGYMAANGLFTSIIQQAFPAHQTGRVMGIAQALSSLASPIGLIFAAPAAETIGLPLLLIIAGSSIFVGNIVSMLLPDVKLLDHMSVMTHIKNNRSSAE</sequence>
<dbReference type="Proteomes" id="UP000480303">
    <property type="component" value="Unassembled WGS sequence"/>
</dbReference>
<dbReference type="CDD" id="cd06173">
    <property type="entry name" value="MFS_MefA_like"/>
    <property type="match status" value="1"/>
</dbReference>
<keyword evidence="10" id="KW-1185">Reference proteome</keyword>
<evidence type="ECO:0000256" key="7">
    <source>
        <dbReference type="SAM" id="Phobius"/>
    </source>
</evidence>
<comment type="caution">
    <text evidence="9">The sequence shown here is derived from an EMBL/GenBank/DDBJ whole genome shotgun (WGS) entry which is preliminary data.</text>
</comment>
<dbReference type="PANTHER" id="PTHR23513:SF6">
    <property type="entry name" value="MAJOR FACILITATOR SUPERFAMILY ASSOCIATED DOMAIN-CONTAINING PROTEIN"/>
    <property type="match status" value="1"/>
</dbReference>
<evidence type="ECO:0000259" key="8">
    <source>
        <dbReference type="PROSITE" id="PS50850"/>
    </source>
</evidence>
<dbReference type="Pfam" id="PF07690">
    <property type="entry name" value="MFS_1"/>
    <property type="match status" value="1"/>
</dbReference>
<dbReference type="InterPro" id="IPR036259">
    <property type="entry name" value="MFS_trans_sf"/>
</dbReference>
<dbReference type="SUPFAM" id="SSF103473">
    <property type="entry name" value="MFS general substrate transporter"/>
    <property type="match status" value="1"/>
</dbReference>
<evidence type="ECO:0000256" key="4">
    <source>
        <dbReference type="ARBA" id="ARBA00022692"/>
    </source>
</evidence>
<dbReference type="EMBL" id="BLLI01000050">
    <property type="protein sequence ID" value="GFH42989.1"/>
    <property type="molecule type" value="Genomic_DNA"/>
</dbReference>
<reference evidence="9 10" key="1">
    <citation type="submission" date="2020-02" db="EMBL/GenBank/DDBJ databases">
        <title>Draft genome sequence of Lactococcus sp. Hs30E4-3.</title>
        <authorList>
            <person name="Noda S."/>
            <person name="Yuki M."/>
            <person name="Ohkuma M."/>
        </authorList>
    </citation>
    <scope>NUCLEOTIDE SEQUENCE [LARGE SCALE GENOMIC DNA]</scope>
    <source>
        <strain evidence="9 10">Hs30E4-3</strain>
    </source>
</reference>
<name>A0A6A0BC16_9LACT</name>
<evidence type="ECO:0000256" key="5">
    <source>
        <dbReference type="ARBA" id="ARBA00022989"/>
    </source>
</evidence>
<feature type="domain" description="Major facilitator superfamily (MFS) profile" evidence="8">
    <location>
        <begin position="1"/>
        <end position="375"/>
    </location>
</feature>
<feature type="transmembrane region" description="Helical" evidence="7">
    <location>
        <begin position="285"/>
        <end position="310"/>
    </location>
</feature>
<feature type="transmembrane region" description="Helical" evidence="7">
    <location>
        <begin position="20"/>
        <end position="43"/>
    </location>
</feature>
<keyword evidence="2" id="KW-0813">Transport</keyword>
<keyword evidence="5 7" id="KW-1133">Transmembrane helix</keyword>
<feature type="transmembrane region" description="Helical" evidence="7">
    <location>
        <begin position="194"/>
        <end position="218"/>
    </location>
</feature>
<dbReference type="AlphaFoldDB" id="A0A6A0BC16"/>
<evidence type="ECO:0000256" key="1">
    <source>
        <dbReference type="ARBA" id="ARBA00004651"/>
    </source>
</evidence>
<feature type="transmembrane region" description="Helical" evidence="7">
    <location>
        <begin position="262"/>
        <end position="279"/>
    </location>
</feature>
<dbReference type="Gene3D" id="1.20.1250.20">
    <property type="entry name" value="MFS general substrate transporter like domains"/>
    <property type="match status" value="1"/>
</dbReference>
<comment type="subcellular location">
    <subcellularLocation>
        <location evidence="1">Cell membrane</location>
        <topology evidence="1">Multi-pass membrane protein</topology>
    </subcellularLocation>
</comment>
<evidence type="ECO:0000313" key="10">
    <source>
        <dbReference type="Proteomes" id="UP000480303"/>
    </source>
</evidence>
<dbReference type="PANTHER" id="PTHR23513">
    <property type="entry name" value="INTEGRAL MEMBRANE EFFLUX PROTEIN-RELATED"/>
    <property type="match status" value="1"/>
</dbReference>
<evidence type="ECO:0000256" key="3">
    <source>
        <dbReference type="ARBA" id="ARBA00022475"/>
    </source>
</evidence>
<keyword evidence="3" id="KW-1003">Cell membrane</keyword>
<feature type="transmembrane region" description="Helical" evidence="7">
    <location>
        <begin position="114"/>
        <end position="136"/>
    </location>
</feature>
<dbReference type="GO" id="GO:0022857">
    <property type="term" value="F:transmembrane transporter activity"/>
    <property type="evidence" value="ECO:0007669"/>
    <property type="project" value="InterPro"/>
</dbReference>
<dbReference type="GO" id="GO:0005886">
    <property type="term" value="C:plasma membrane"/>
    <property type="evidence" value="ECO:0007669"/>
    <property type="project" value="UniProtKB-SubCell"/>
</dbReference>
<keyword evidence="6 7" id="KW-0472">Membrane</keyword>
<protein>
    <submittedName>
        <fullName evidence="9">MFS transporter</fullName>
    </submittedName>
</protein>
<organism evidence="9 10">
    <name type="scientific">Pseudolactococcus hodotermopsidis</name>
    <dbReference type="NCBI Taxonomy" id="2709157"/>
    <lineage>
        <taxon>Bacteria</taxon>
        <taxon>Bacillati</taxon>
        <taxon>Bacillota</taxon>
        <taxon>Bacilli</taxon>
        <taxon>Lactobacillales</taxon>
        <taxon>Streptococcaceae</taxon>
        <taxon>Pseudolactococcus</taxon>
    </lineage>
</organism>
<evidence type="ECO:0000256" key="2">
    <source>
        <dbReference type="ARBA" id="ARBA00022448"/>
    </source>
</evidence>
<feature type="transmembrane region" description="Helical" evidence="7">
    <location>
        <begin position="348"/>
        <end position="371"/>
    </location>
</feature>
<dbReference type="InterPro" id="IPR020846">
    <property type="entry name" value="MFS_dom"/>
</dbReference>
<keyword evidence="4 7" id="KW-0812">Transmembrane</keyword>
<dbReference type="InterPro" id="IPR011701">
    <property type="entry name" value="MFS"/>
</dbReference>
<evidence type="ECO:0000256" key="6">
    <source>
        <dbReference type="ARBA" id="ARBA00023136"/>
    </source>
</evidence>
<dbReference type="PROSITE" id="PS50850">
    <property type="entry name" value="MFS"/>
    <property type="match status" value="1"/>
</dbReference>
<gene>
    <name evidence="9" type="ORF">Hs30E_15400</name>
</gene>
<feature type="transmembrane region" description="Helical" evidence="7">
    <location>
        <begin position="142"/>
        <end position="163"/>
    </location>
</feature>
<feature type="transmembrane region" description="Helical" evidence="7">
    <location>
        <begin position="230"/>
        <end position="250"/>
    </location>
</feature>
<proteinExistence type="predicted"/>
<accession>A0A6A0BC16</accession>
<evidence type="ECO:0000313" key="9">
    <source>
        <dbReference type="EMBL" id="GFH42989.1"/>
    </source>
</evidence>